<dbReference type="InterPro" id="IPR005822">
    <property type="entry name" value="Ribosomal_uL13"/>
</dbReference>
<dbReference type="Proteomes" id="UP000038040">
    <property type="component" value="Unplaced"/>
</dbReference>
<evidence type="ECO:0000313" key="8">
    <source>
        <dbReference type="Proteomes" id="UP000038040"/>
    </source>
</evidence>
<proteinExistence type="inferred from homology"/>
<dbReference type="HAMAP" id="MF_01366">
    <property type="entry name" value="Ribosomal_uL13"/>
    <property type="match status" value="1"/>
</dbReference>
<keyword evidence="3 6" id="KW-0687">Ribonucleoprotein</keyword>
<evidence type="ECO:0000256" key="6">
    <source>
        <dbReference type="RuleBase" id="RU003877"/>
    </source>
</evidence>
<evidence type="ECO:0000256" key="1">
    <source>
        <dbReference type="ARBA" id="ARBA00006227"/>
    </source>
</evidence>
<dbReference type="InterPro" id="IPR023563">
    <property type="entry name" value="Ribosomal_uL13_CS"/>
</dbReference>
<dbReference type="GO" id="GO:0006412">
    <property type="term" value="P:translation"/>
    <property type="evidence" value="ECO:0007669"/>
    <property type="project" value="InterPro"/>
</dbReference>
<accession>A0A0N4UDG4</accession>
<reference evidence="7 9" key="2">
    <citation type="submission" date="2018-11" db="EMBL/GenBank/DDBJ databases">
        <authorList>
            <consortium name="Pathogen Informatics"/>
        </authorList>
    </citation>
    <scope>NUCLEOTIDE SEQUENCE [LARGE SCALE GENOMIC DNA]</scope>
</reference>
<keyword evidence="9" id="KW-1185">Reference proteome</keyword>
<dbReference type="InterPro" id="IPR005755">
    <property type="entry name" value="Ribosomal_uL13_euk/arc"/>
</dbReference>
<dbReference type="GO" id="GO:0003735">
    <property type="term" value="F:structural constituent of ribosome"/>
    <property type="evidence" value="ECO:0007669"/>
    <property type="project" value="InterPro"/>
</dbReference>
<keyword evidence="2 6" id="KW-0689">Ribosomal protein</keyword>
<dbReference type="FunFam" id="3.90.1180.10:FF:000002">
    <property type="entry name" value="60S ribosomal protein L16"/>
    <property type="match status" value="1"/>
</dbReference>
<reference evidence="10" key="1">
    <citation type="submission" date="2017-02" db="UniProtKB">
        <authorList>
            <consortium name="WormBaseParasite"/>
        </authorList>
    </citation>
    <scope>IDENTIFICATION</scope>
</reference>
<evidence type="ECO:0000256" key="5">
    <source>
        <dbReference type="ARBA" id="ARBA00035367"/>
    </source>
</evidence>
<dbReference type="STRING" id="318479.A0A0N4UDG4"/>
<dbReference type="GO" id="GO:0022625">
    <property type="term" value="C:cytosolic large ribosomal subunit"/>
    <property type="evidence" value="ECO:0007669"/>
    <property type="project" value="TreeGrafter"/>
</dbReference>
<evidence type="ECO:0000313" key="7">
    <source>
        <dbReference type="EMBL" id="VDN59202.1"/>
    </source>
</evidence>
<dbReference type="PANTHER" id="PTHR11545:SF3">
    <property type="entry name" value="LARGE RIBOSOMAL SUBUNIT PROTEIN UL13"/>
    <property type="match status" value="1"/>
</dbReference>
<dbReference type="EMBL" id="UYYG01001177">
    <property type="protein sequence ID" value="VDN59202.1"/>
    <property type="molecule type" value="Genomic_DNA"/>
</dbReference>
<dbReference type="NCBIfam" id="TIGR01077">
    <property type="entry name" value="L13_A_E"/>
    <property type="match status" value="1"/>
</dbReference>
<dbReference type="InterPro" id="IPR036899">
    <property type="entry name" value="Ribosomal_uL13_sf"/>
</dbReference>
<evidence type="ECO:0000313" key="10">
    <source>
        <dbReference type="WBParaSite" id="DME_0000537601-mRNA-1"/>
    </source>
</evidence>
<dbReference type="Pfam" id="PF00572">
    <property type="entry name" value="Ribosomal_L13"/>
    <property type="match status" value="1"/>
</dbReference>
<sequence>MGLSGKPILIDGKDHLLGRLASVVAKQLLIGQKIIVVRCEELAISGNFHRSKLKYLSFLRKRCNVKPSRGPFHFRAPSKIFWRTVRGMLPHKTYRGKCALLRLKVFDGIPQPYDRVKRFVLPAAIRHLALKPRRKYCTVGRLAHEVGWHYKDVVAKLEAKRKIKSAVFHQRKKTEEKLRAQALQSDAVKNSSYQKIIDSFGYN</sequence>
<organism evidence="8 10">
    <name type="scientific">Dracunculus medinensis</name>
    <name type="common">Guinea worm</name>
    <dbReference type="NCBI Taxonomy" id="318479"/>
    <lineage>
        <taxon>Eukaryota</taxon>
        <taxon>Metazoa</taxon>
        <taxon>Ecdysozoa</taxon>
        <taxon>Nematoda</taxon>
        <taxon>Chromadorea</taxon>
        <taxon>Rhabditida</taxon>
        <taxon>Spirurina</taxon>
        <taxon>Dracunculoidea</taxon>
        <taxon>Dracunculidae</taxon>
        <taxon>Dracunculus</taxon>
    </lineage>
</organism>
<dbReference type="AlphaFoldDB" id="A0A0N4UDG4"/>
<dbReference type="PANTHER" id="PTHR11545">
    <property type="entry name" value="RIBOSOMAL PROTEIN L13"/>
    <property type="match status" value="1"/>
</dbReference>
<dbReference type="Gene3D" id="6.10.250.3250">
    <property type="match status" value="1"/>
</dbReference>
<dbReference type="PROSITE" id="PS00783">
    <property type="entry name" value="RIBOSOMAL_L13"/>
    <property type="match status" value="1"/>
</dbReference>
<dbReference type="GO" id="GO:0017148">
    <property type="term" value="P:negative regulation of translation"/>
    <property type="evidence" value="ECO:0007669"/>
    <property type="project" value="TreeGrafter"/>
</dbReference>
<dbReference type="OrthoDB" id="1882297at2759"/>
<evidence type="ECO:0000313" key="9">
    <source>
        <dbReference type="Proteomes" id="UP000274756"/>
    </source>
</evidence>
<protein>
    <recommendedName>
        <fullName evidence="4">Large ribosomal subunit protein uL13</fullName>
    </recommendedName>
    <alternativeName>
        <fullName evidence="5">60S ribosomal protein L13a</fullName>
    </alternativeName>
</protein>
<dbReference type="SUPFAM" id="SSF52161">
    <property type="entry name" value="Ribosomal protein L13"/>
    <property type="match status" value="1"/>
</dbReference>
<dbReference type="WBParaSite" id="DME_0000537601-mRNA-1">
    <property type="protein sequence ID" value="DME_0000537601-mRNA-1"/>
    <property type="gene ID" value="DME_0000537601"/>
</dbReference>
<dbReference type="GO" id="GO:0003729">
    <property type="term" value="F:mRNA binding"/>
    <property type="evidence" value="ECO:0007669"/>
    <property type="project" value="TreeGrafter"/>
</dbReference>
<dbReference type="Proteomes" id="UP000274756">
    <property type="component" value="Unassembled WGS sequence"/>
</dbReference>
<dbReference type="Gene3D" id="3.90.1180.10">
    <property type="entry name" value="Ribosomal protein L13"/>
    <property type="match status" value="1"/>
</dbReference>
<evidence type="ECO:0000256" key="4">
    <source>
        <dbReference type="ARBA" id="ARBA00035201"/>
    </source>
</evidence>
<comment type="similarity">
    <text evidence="1 6">Belongs to the universal ribosomal protein uL13 family.</text>
</comment>
<evidence type="ECO:0000256" key="2">
    <source>
        <dbReference type="ARBA" id="ARBA00022980"/>
    </source>
</evidence>
<name>A0A0N4UDG4_DRAME</name>
<evidence type="ECO:0000256" key="3">
    <source>
        <dbReference type="ARBA" id="ARBA00023274"/>
    </source>
</evidence>
<dbReference type="FunFam" id="6.10.250.3250:FF:000001">
    <property type="entry name" value="60S ribosomal protein L13a"/>
    <property type="match status" value="1"/>
</dbReference>
<dbReference type="CDD" id="cd00392">
    <property type="entry name" value="Ribosomal_L13"/>
    <property type="match status" value="1"/>
</dbReference>
<gene>
    <name evidence="7" type="ORF">DME_LOCUS9175</name>
</gene>